<dbReference type="EMBL" id="JADCNM010000243">
    <property type="protein sequence ID" value="KAG0448893.1"/>
    <property type="molecule type" value="Genomic_DNA"/>
</dbReference>
<name>A0A835PCA0_VANPL</name>
<gene>
    <name evidence="2" type="ORF">HPP92_027579</name>
</gene>
<evidence type="ECO:0000313" key="2">
    <source>
        <dbReference type="EMBL" id="KAG0448893.1"/>
    </source>
</evidence>
<dbReference type="Proteomes" id="UP000639772">
    <property type="component" value="Unassembled WGS sequence"/>
</dbReference>
<accession>A0A835PCA0</accession>
<organism evidence="2 3">
    <name type="scientific">Vanilla planifolia</name>
    <name type="common">Vanilla</name>
    <dbReference type="NCBI Taxonomy" id="51239"/>
    <lineage>
        <taxon>Eukaryota</taxon>
        <taxon>Viridiplantae</taxon>
        <taxon>Streptophyta</taxon>
        <taxon>Embryophyta</taxon>
        <taxon>Tracheophyta</taxon>
        <taxon>Spermatophyta</taxon>
        <taxon>Magnoliopsida</taxon>
        <taxon>Liliopsida</taxon>
        <taxon>Asparagales</taxon>
        <taxon>Orchidaceae</taxon>
        <taxon>Vanilloideae</taxon>
        <taxon>Vanilleae</taxon>
        <taxon>Vanilla</taxon>
    </lineage>
</organism>
<sequence>MRAVARITPAANDLMAKKVSLSGWRRDMIRPRMGKRTPAALEVRMQAMAMSFRARDRLASPPLEMGMQSQAERERWGKRKRRREMSGKAEQSLVMAFLRETGDGV</sequence>
<comment type="caution">
    <text evidence="2">The sequence shown here is derived from an EMBL/GenBank/DDBJ whole genome shotgun (WGS) entry which is preliminary data.</text>
</comment>
<protein>
    <submittedName>
        <fullName evidence="2">Uncharacterized protein</fullName>
    </submittedName>
</protein>
<reference evidence="2 3" key="1">
    <citation type="journal article" date="2020" name="Nat. Food">
        <title>A phased Vanilla planifolia genome enables genetic improvement of flavour and production.</title>
        <authorList>
            <person name="Hasing T."/>
            <person name="Tang H."/>
            <person name="Brym M."/>
            <person name="Khazi F."/>
            <person name="Huang T."/>
            <person name="Chambers A.H."/>
        </authorList>
    </citation>
    <scope>NUCLEOTIDE SEQUENCE [LARGE SCALE GENOMIC DNA]</scope>
    <source>
        <tissue evidence="2">Leaf</tissue>
    </source>
</reference>
<evidence type="ECO:0000256" key="1">
    <source>
        <dbReference type="SAM" id="MobiDB-lite"/>
    </source>
</evidence>
<feature type="region of interest" description="Disordered" evidence="1">
    <location>
        <begin position="58"/>
        <end position="93"/>
    </location>
</feature>
<evidence type="ECO:0000313" key="3">
    <source>
        <dbReference type="Proteomes" id="UP000639772"/>
    </source>
</evidence>
<proteinExistence type="predicted"/>
<dbReference type="AlphaFoldDB" id="A0A835PCA0"/>